<evidence type="ECO:0000256" key="1">
    <source>
        <dbReference type="SAM" id="MobiDB-lite"/>
    </source>
</evidence>
<gene>
    <name evidence="2" type="ORF">FGRAMPH1_01T05931</name>
</gene>
<dbReference type="RefSeq" id="XP_011318398.1">
    <property type="nucleotide sequence ID" value="XM_011320096.1"/>
</dbReference>
<name>I1S5M4_GIBZE</name>
<dbReference type="AlphaFoldDB" id="I1S5M4"/>
<reference evidence="3 4" key="2">
    <citation type="journal article" date="2010" name="Nature">
        <title>Comparative genomics reveals mobile pathogenicity chromosomes in Fusarium.</title>
        <authorList>
            <person name="Ma L.J."/>
            <person name="van der Does H.C."/>
            <person name="Borkovich K.A."/>
            <person name="Coleman J.J."/>
            <person name="Daboussi M.J."/>
            <person name="Di Pietro A."/>
            <person name="Dufresne M."/>
            <person name="Freitag M."/>
            <person name="Grabherr M."/>
            <person name="Henrissat B."/>
            <person name="Houterman P.M."/>
            <person name="Kang S."/>
            <person name="Shim W.B."/>
            <person name="Woloshuk C."/>
            <person name="Xie X."/>
            <person name="Xu J.R."/>
            <person name="Antoniw J."/>
            <person name="Baker S.E."/>
            <person name="Bluhm B.H."/>
            <person name="Breakspear A."/>
            <person name="Brown D.W."/>
            <person name="Butchko R.A."/>
            <person name="Chapman S."/>
            <person name="Coulson R."/>
            <person name="Coutinho P.M."/>
            <person name="Danchin E.G."/>
            <person name="Diener A."/>
            <person name="Gale L.R."/>
            <person name="Gardiner D.M."/>
            <person name="Goff S."/>
            <person name="Hammond-Kosack K.E."/>
            <person name="Hilburn K."/>
            <person name="Hua-Van A."/>
            <person name="Jonkers W."/>
            <person name="Kazan K."/>
            <person name="Kodira C.D."/>
            <person name="Koehrsen M."/>
            <person name="Kumar L."/>
            <person name="Lee Y.H."/>
            <person name="Li L."/>
            <person name="Manners J.M."/>
            <person name="Miranda-Saavedra D."/>
            <person name="Mukherjee M."/>
            <person name="Park G."/>
            <person name="Park J."/>
            <person name="Park S.Y."/>
            <person name="Proctor R.H."/>
            <person name="Regev A."/>
            <person name="Ruiz-Roldan M.C."/>
            <person name="Sain D."/>
            <person name="Sakthikumar S."/>
            <person name="Sykes S."/>
            <person name="Schwartz D.C."/>
            <person name="Turgeon B.G."/>
            <person name="Wapinski I."/>
            <person name="Yoder O."/>
            <person name="Young S."/>
            <person name="Zeng Q."/>
            <person name="Zhou S."/>
            <person name="Galagan J."/>
            <person name="Cuomo C.A."/>
            <person name="Kistler H.C."/>
            <person name="Rep M."/>
        </authorList>
    </citation>
    <scope>GENOME REANNOTATION</scope>
    <source>
        <strain evidence="4">ATCC MYA-4620 / CBS 123657 / FGSC 9075 / NRRL 31084 / PH-1</strain>
        <strain evidence="3">PH-1 / ATCC MYA-4620 / FGSC 9075 / NRRL 31084</strain>
    </source>
</reference>
<organism evidence="2 4">
    <name type="scientific">Gibberella zeae (strain ATCC MYA-4620 / CBS 123657 / FGSC 9075 / NRRL 31084 / PH-1)</name>
    <name type="common">Wheat head blight fungus</name>
    <name type="synonym">Fusarium graminearum</name>
    <dbReference type="NCBI Taxonomy" id="229533"/>
    <lineage>
        <taxon>Eukaryota</taxon>
        <taxon>Fungi</taxon>
        <taxon>Dikarya</taxon>
        <taxon>Ascomycota</taxon>
        <taxon>Pezizomycotina</taxon>
        <taxon>Sordariomycetes</taxon>
        <taxon>Hypocreomycetidae</taxon>
        <taxon>Hypocreales</taxon>
        <taxon>Nectriaceae</taxon>
        <taxon>Fusarium</taxon>
    </lineage>
</organism>
<sequence>MADPSRSQKERPVAQDSRIVGPGPGPGSGSGFEKEAKTYQIITITAIDTVDYPKSPLVDHNKDIRLGSRAGHQPATLVIRQPCRPIGSFTDTSTQFFRGAAL</sequence>
<dbReference type="KEGG" id="fgr:FGSG_12145"/>
<protein>
    <submittedName>
        <fullName evidence="2">Chromosome 1, complete genome</fullName>
    </submittedName>
</protein>
<proteinExistence type="predicted"/>
<dbReference type="InParanoid" id="I1S5M4"/>
<evidence type="ECO:0000313" key="3">
    <source>
        <dbReference type="EnsemblFungi" id="CEF74770"/>
    </source>
</evidence>
<evidence type="ECO:0000313" key="2">
    <source>
        <dbReference type="EMBL" id="CEF74770.1"/>
    </source>
</evidence>
<keyword evidence="4" id="KW-1185">Reference proteome</keyword>
<dbReference type="VEuPathDB" id="FungiDB:FGRAMPH1_01G05931"/>
<dbReference type="HOGENOM" id="CLU_2277764_0_0_1"/>
<reference evidence="3" key="4">
    <citation type="submission" date="2017-01" db="UniProtKB">
        <authorList>
            <consortium name="EnsemblFungi"/>
        </authorList>
    </citation>
    <scope>IDENTIFICATION</scope>
    <source>
        <strain evidence="3">PH-1 / ATCC MYA-4620 / FGSC 9075 / NRRL 31084</strain>
    </source>
</reference>
<dbReference type="Proteomes" id="UP000070720">
    <property type="component" value="Chromosome 1"/>
</dbReference>
<reference evidence="2 4" key="3">
    <citation type="journal article" date="2015" name="BMC Genomics">
        <title>The completed genome sequence of the pathogenic ascomycete fungus Fusarium graminearum.</title>
        <authorList>
            <person name="King R."/>
            <person name="Urban M."/>
            <person name="Hammond-Kosack M.C."/>
            <person name="Hassani-Pak K."/>
            <person name="Hammond-Kosack K.E."/>
        </authorList>
    </citation>
    <scope>NUCLEOTIDE SEQUENCE [LARGE SCALE GENOMIC DNA]</scope>
    <source>
        <strain evidence="4">ATCC MYA-4620 / CBS 123657 / FGSC 9075 / NRRL 31084 / PH-1</strain>
        <strain evidence="2">PH-1</strain>
    </source>
</reference>
<accession>A0A098D8J5</accession>
<reference evidence="3 4" key="1">
    <citation type="journal article" date="2007" name="Science">
        <title>The Fusarium graminearum genome reveals a link between localized polymorphism and pathogen specialization.</title>
        <authorList>
            <person name="Cuomo C.A."/>
            <person name="Gueldener U."/>
            <person name="Xu J.-R."/>
            <person name="Trail F."/>
            <person name="Turgeon B.G."/>
            <person name="Di Pietro A."/>
            <person name="Walton J.D."/>
            <person name="Ma L.-J."/>
            <person name="Baker S.E."/>
            <person name="Rep M."/>
            <person name="Adam G."/>
            <person name="Antoniw J."/>
            <person name="Baldwin T."/>
            <person name="Calvo S.E."/>
            <person name="Chang Y.-L."/>
            <person name="DeCaprio D."/>
            <person name="Gale L.R."/>
            <person name="Gnerre S."/>
            <person name="Goswami R.S."/>
            <person name="Hammond-Kosack K."/>
            <person name="Harris L.J."/>
            <person name="Hilburn K."/>
            <person name="Kennell J.C."/>
            <person name="Kroken S."/>
            <person name="Magnuson J.K."/>
            <person name="Mannhaupt G."/>
            <person name="Mauceli E.W."/>
            <person name="Mewes H.-W."/>
            <person name="Mitterbauer R."/>
            <person name="Muehlbauer G."/>
            <person name="Muensterkoetter M."/>
            <person name="Nelson D."/>
            <person name="O'Donnell K."/>
            <person name="Ouellet T."/>
            <person name="Qi W."/>
            <person name="Quesneville H."/>
            <person name="Roncero M.I.G."/>
            <person name="Seong K.-Y."/>
            <person name="Tetko I.V."/>
            <person name="Urban M."/>
            <person name="Waalwijk C."/>
            <person name="Ward T.J."/>
            <person name="Yao J."/>
            <person name="Birren B.W."/>
            <person name="Kistler H.C."/>
        </authorList>
    </citation>
    <scope>NUCLEOTIDE SEQUENCE [LARGE SCALE GENOMIC DNA]</scope>
    <source>
        <strain evidence="4">ATCC MYA-4620 / CBS 123657 / FGSC 9075 / NRRL 31084 / PH-1</strain>
        <strain evidence="3">PH-1 / ATCC MYA-4620 / FGSC 9075 / NRRL 31084</strain>
    </source>
</reference>
<accession>I1S5M4</accession>
<dbReference type="EnsemblFungi" id="CEF74770">
    <property type="protein sequence ID" value="CEF74770"/>
    <property type="gene ID" value="FGRRES_12145"/>
</dbReference>
<feature type="compositionally biased region" description="Basic and acidic residues" evidence="1">
    <location>
        <begin position="1"/>
        <end position="13"/>
    </location>
</feature>
<dbReference type="EMBL" id="HG970332">
    <property type="protein sequence ID" value="CEF74770.1"/>
    <property type="molecule type" value="Genomic_DNA"/>
</dbReference>
<feature type="region of interest" description="Disordered" evidence="1">
    <location>
        <begin position="1"/>
        <end position="34"/>
    </location>
</feature>
<evidence type="ECO:0000313" key="4">
    <source>
        <dbReference type="Proteomes" id="UP000070720"/>
    </source>
</evidence>